<keyword evidence="10" id="KW-0969">Cilium</keyword>
<dbReference type="FunFam" id="1.10.287.2620:FF:000003">
    <property type="entry name" value="Dynein, axonemal, heavy chain 5"/>
    <property type="match status" value="1"/>
</dbReference>
<dbReference type="PANTHER" id="PTHR46532:SF4">
    <property type="entry name" value="AAA+ ATPASE DOMAIN-CONTAINING PROTEIN"/>
    <property type="match status" value="1"/>
</dbReference>
<proteinExistence type="inferred from homology"/>
<dbReference type="WBParaSite" id="TREG1_2430.1">
    <property type="protein sequence ID" value="TREG1_2430.1"/>
    <property type="gene ID" value="TREG1_2430"/>
</dbReference>
<evidence type="ECO:0000256" key="11">
    <source>
        <dbReference type="ARBA" id="ARBA00023175"/>
    </source>
</evidence>
<feature type="region of interest" description="Disordered" evidence="15">
    <location>
        <begin position="1093"/>
        <end position="1176"/>
    </location>
</feature>
<keyword evidence="3" id="KW-0963">Cytoplasm</keyword>
<dbReference type="Gene3D" id="1.20.1270.280">
    <property type="match status" value="1"/>
</dbReference>
<dbReference type="Proteomes" id="UP000050795">
    <property type="component" value="Unassembled WGS sequence"/>
</dbReference>
<dbReference type="SUPFAM" id="SSF52540">
    <property type="entry name" value="P-loop containing nucleoside triphosphate hydrolases"/>
    <property type="match status" value="4"/>
</dbReference>
<feature type="compositionally biased region" description="Basic and acidic residues" evidence="15">
    <location>
        <begin position="928"/>
        <end position="937"/>
    </location>
</feature>
<reference evidence="18 19" key="2">
    <citation type="submission" date="2023-11" db="UniProtKB">
        <authorList>
            <consortium name="WormBaseParasite"/>
        </authorList>
    </citation>
    <scope>IDENTIFICATION</scope>
</reference>
<comment type="similarity">
    <text evidence="2">Belongs to the dynein heavy chain family.</text>
</comment>
<feature type="region of interest" description="Disordered" evidence="15">
    <location>
        <begin position="922"/>
        <end position="969"/>
    </location>
</feature>
<dbReference type="Pfam" id="PF12774">
    <property type="entry name" value="AAA_6"/>
    <property type="match status" value="1"/>
</dbReference>
<dbReference type="InterPro" id="IPR041589">
    <property type="entry name" value="DNAH3_AAA_lid_1"/>
</dbReference>
<dbReference type="InterPro" id="IPR024317">
    <property type="entry name" value="Dynein_heavy_chain_D4_dom"/>
</dbReference>
<dbReference type="Gene3D" id="3.10.490.20">
    <property type="match status" value="1"/>
</dbReference>
<feature type="domain" description="AAA+ ATPase" evidence="16">
    <location>
        <begin position="2738"/>
        <end position="2886"/>
    </location>
</feature>
<dbReference type="GO" id="GO:0008569">
    <property type="term" value="F:minus-end-directed microtubule motor activity"/>
    <property type="evidence" value="ECO:0007669"/>
    <property type="project" value="InterPro"/>
</dbReference>
<dbReference type="Pfam" id="PF08393">
    <property type="entry name" value="DHC_N2"/>
    <property type="match status" value="1"/>
</dbReference>
<evidence type="ECO:0000256" key="3">
    <source>
        <dbReference type="ARBA" id="ARBA00022490"/>
    </source>
</evidence>
<keyword evidence="13" id="KW-0966">Cell projection</keyword>
<dbReference type="SMART" id="SM00382">
    <property type="entry name" value="AAA"/>
    <property type="match status" value="3"/>
</dbReference>
<dbReference type="FunFam" id="1.10.8.1220:FF:000001">
    <property type="entry name" value="Dynein axonemal heavy chain 5"/>
    <property type="match status" value="1"/>
</dbReference>
<dbReference type="Gene3D" id="3.40.50.300">
    <property type="entry name" value="P-loop containing nucleotide triphosphate hydrolases"/>
    <property type="match status" value="5"/>
</dbReference>
<feature type="compositionally biased region" description="Low complexity" evidence="15">
    <location>
        <begin position="4293"/>
        <end position="4314"/>
    </location>
</feature>
<evidence type="ECO:0000256" key="15">
    <source>
        <dbReference type="SAM" id="MobiDB-lite"/>
    </source>
</evidence>
<reference evidence="17" key="1">
    <citation type="submission" date="2022-06" db="EMBL/GenBank/DDBJ databases">
        <authorList>
            <person name="Berger JAMES D."/>
            <person name="Berger JAMES D."/>
        </authorList>
    </citation>
    <scope>NUCLEOTIDE SEQUENCE [LARGE SCALE GENOMIC DNA]</scope>
</reference>
<dbReference type="GO" id="GO:0097729">
    <property type="term" value="C:9+2 motile cilium"/>
    <property type="evidence" value="ECO:0007669"/>
    <property type="project" value="UniProtKB-ARBA"/>
</dbReference>
<feature type="compositionally biased region" description="Polar residues" evidence="15">
    <location>
        <begin position="955"/>
        <end position="969"/>
    </location>
</feature>
<dbReference type="InterPro" id="IPR041658">
    <property type="entry name" value="AAA_lid_11"/>
</dbReference>
<evidence type="ECO:0000256" key="9">
    <source>
        <dbReference type="ARBA" id="ARBA00023054"/>
    </source>
</evidence>
<keyword evidence="6" id="KW-0547">Nucleotide-binding</keyword>
<feature type="compositionally biased region" description="Gly residues" evidence="15">
    <location>
        <begin position="4279"/>
        <end position="4292"/>
    </location>
</feature>
<dbReference type="InterPro" id="IPR043160">
    <property type="entry name" value="Dynein_C_barrel"/>
</dbReference>
<evidence type="ECO:0000259" key="16">
    <source>
        <dbReference type="SMART" id="SM00382"/>
    </source>
</evidence>
<dbReference type="GO" id="GO:0005524">
    <property type="term" value="F:ATP binding"/>
    <property type="evidence" value="ECO:0007669"/>
    <property type="project" value="UniProtKB-KW"/>
</dbReference>
<evidence type="ECO:0000256" key="14">
    <source>
        <dbReference type="SAM" id="Coils"/>
    </source>
</evidence>
<feature type="compositionally biased region" description="Polar residues" evidence="15">
    <location>
        <begin position="1123"/>
        <end position="1137"/>
    </location>
</feature>
<dbReference type="Pfam" id="PF12777">
    <property type="entry name" value="MT"/>
    <property type="match status" value="1"/>
</dbReference>
<dbReference type="FunFam" id="3.40.50.300:FF:000049">
    <property type="entry name" value="Dynein, axonemal, heavy chain 5"/>
    <property type="match status" value="1"/>
</dbReference>
<keyword evidence="5" id="KW-0677">Repeat</keyword>
<keyword evidence="12" id="KW-0206">Cytoskeleton</keyword>
<keyword evidence="4" id="KW-0493">Microtubule</keyword>
<evidence type="ECO:0000256" key="12">
    <source>
        <dbReference type="ARBA" id="ARBA00023212"/>
    </source>
</evidence>
<dbReference type="Pfam" id="PF03028">
    <property type="entry name" value="Dynein_heavy"/>
    <property type="match status" value="1"/>
</dbReference>
<evidence type="ECO:0000313" key="18">
    <source>
        <dbReference type="WBParaSite" id="TREG1_2430.1"/>
    </source>
</evidence>
<dbReference type="Gene3D" id="1.10.287.2620">
    <property type="match status" value="1"/>
</dbReference>
<feature type="domain" description="AAA+ ATPase" evidence="16">
    <location>
        <begin position="2135"/>
        <end position="2272"/>
    </location>
</feature>
<dbReference type="Pfam" id="PF17857">
    <property type="entry name" value="AAA_lid_1"/>
    <property type="match status" value="1"/>
</dbReference>
<dbReference type="FunFam" id="1.20.920.20:FF:000004">
    <property type="entry name" value="Dynein axonemal heavy chain 5"/>
    <property type="match status" value="1"/>
</dbReference>
<dbReference type="FunFam" id="1.10.8.720:FF:000004">
    <property type="entry name" value="Dynein heavy chain 5, axonemal"/>
    <property type="match status" value="1"/>
</dbReference>
<dbReference type="Gene3D" id="1.20.140.100">
    <property type="entry name" value="Dynein heavy chain, N-terminal domain 2"/>
    <property type="match status" value="1"/>
</dbReference>
<dbReference type="InterPro" id="IPR027417">
    <property type="entry name" value="P-loop_NTPase"/>
</dbReference>
<dbReference type="InterPro" id="IPR026983">
    <property type="entry name" value="DHC"/>
</dbReference>
<dbReference type="FunFam" id="3.20.180.20:FF:000001">
    <property type="entry name" value="Dynein axonemal heavy chain 5"/>
    <property type="match status" value="1"/>
</dbReference>
<dbReference type="Pfam" id="PF12780">
    <property type="entry name" value="AAA_8"/>
    <property type="match status" value="1"/>
</dbReference>
<dbReference type="InterPro" id="IPR035699">
    <property type="entry name" value="AAA_6"/>
</dbReference>
<dbReference type="Pfam" id="PF18198">
    <property type="entry name" value="AAA_lid_11"/>
    <property type="match status" value="1"/>
</dbReference>
<dbReference type="InterPro" id="IPR042219">
    <property type="entry name" value="AAA_lid_11_sf"/>
</dbReference>
<keyword evidence="11" id="KW-0505">Motor protein</keyword>
<keyword evidence="7" id="KW-0067">ATP-binding</keyword>
<protein>
    <recommendedName>
        <fullName evidence="16">AAA+ ATPase domain-containing protein</fullName>
    </recommendedName>
</protein>
<comment type="subcellular location">
    <subcellularLocation>
        <location evidence="1">Cytoplasm</location>
        <location evidence="1">Cytoskeleton</location>
        <location evidence="1">Cilium axoneme</location>
    </subcellularLocation>
</comment>
<dbReference type="InterPro" id="IPR013594">
    <property type="entry name" value="Dynein_heavy_tail"/>
</dbReference>
<keyword evidence="17" id="KW-1185">Reference proteome</keyword>
<dbReference type="FunFam" id="1.10.8.710:FF:000003">
    <property type="entry name" value="Dynein axonemal heavy chain 5"/>
    <property type="match status" value="1"/>
</dbReference>
<dbReference type="InterPro" id="IPR042222">
    <property type="entry name" value="Dynein_2_N"/>
</dbReference>
<dbReference type="Gene3D" id="1.20.58.1120">
    <property type="match status" value="1"/>
</dbReference>
<dbReference type="FunFam" id="1.20.1270.280:FF:000002">
    <property type="entry name" value="Dynein heavy chain 5, axonemal"/>
    <property type="match status" value="1"/>
</dbReference>
<dbReference type="Pfam" id="PF08385">
    <property type="entry name" value="DHC_N1"/>
    <property type="match status" value="1"/>
</dbReference>
<feature type="coiled-coil region" evidence="14">
    <location>
        <begin position="3585"/>
        <end position="3640"/>
    </location>
</feature>
<feature type="compositionally biased region" description="Gly residues" evidence="15">
    <location>
        <begin position="4315"/>
        <end position="4331"/>
    </location>
</feature>
<dbReference type="InterPro" id="IPR003593">
    <property type="entry name" value="AAA+_ATPase"/>
</dbReference>
<dbReference type="FunFam" id="1.20.58.1120:FF:000004">
    <property type="entry name" value="Dynein axonemal heavy chain 5"/>
    <property type="match status" value="1"/>
</dbReference>
<dbReference type="GO" id="GO:0005858">
    <property type="term" value="C:axonemal dynein complex"/>
    <property type="evidence" value="ECO:0007669"/>
    <property type="project" value="TreeGrafter"/>
</dbReference>
<dbReference type="FunFam" id="3.40.50.300:FF:000044">
    <property type="entry name" value="Dynein heavy chain 5, axonemal"/>
    <property type="match status" value="1"/>
</dbReference>
<evidence type="ECO:0000256" key="6">
    <source>
        <dbReference type="ARBA" id="ARBA00022741"/>
    </source>
</evidence>
<dbReference type="FunFam" id="3.40.50.300:FF:000543">
    <property type="entry name" value="Dynein axonemal heavy chain 5"/>
    <property type="match status" value="1"/>
</dbReference>
<dbReference type="Gene3D" id="1.10.472.130">
    <property type="match status" value="1"/>
</dbReference>
<dbReference type="FunFam" id="3.40.50.300:FF:002141">
    <property type="entry name" value="Dynein heavy chain"/>
    <property type="match status" value="1"/>
</dbReference>
<evidence type="ECO:0000256" key="5">
    <source>
        <dbReference type="ARBA" id="ARBA00022737"/>
    </source>
</evidence>
<dbReference type="InterPro" id="IPR004273">
    <property type="entry name" value="Dynein_heavy_D6_P-loop"/>
</dbReference>
<dbReference type="InterPro" id="IPR042228">
    <property type="entry name" value="Dynein_linker_3"/>
</dbReference>
<dbReference type="PANTHER" id="PTHR46532">
    <property type="entry name" value="MALE FERTILITY FACTOR KL5"/>
    <property type="match status" value="1"/>
</dbReference>
<dbReference type="Pfam" id="PF12781">
    <property type="entry name" value="AAA_9"/>
    <property type="match status" value="1"/>
</dbReference>
<dbReference type="Pfam" id="PF12775">
    <property type="entry name" value="AAA_7"/>
    <property type="match status" value="1"/>
</dbReference>
<dbReference type="Gene3D" id="6.10.140.1060">
    <property type="match status" value="1"/>
</dbReference>
<accession>A0AA85JIA7</accession>
<dbReference type="FunFam" id="1.20.920.30:FF:000004">
    <property type="entry name" value="Dynein axonemal heavy chain 5"/>
    <property type="match status" value="1"/>
</dbReference>
<dbReference type="FunFam" id="1.20.140.100:FF:000003">
    <property type="entry name" value="Dynein, axonemal, heavy chain 5"/>
    <property type="match status" value="1"/>
</dbReference>
<feature type="region of interest" description="Disordered" evidence="15">
    <location>
        <begin position="4279"/>
        <end position="4332"/>
    </location>
</feature>
<dbReference type="GO" id="GO:0007018">
    <property type="term" value="P:microtubule-based movement"/>
    <property type="evidence" value="ECO:0007669"/>
    <property type="project" value="InterPro"/>
</dbReference>
<dbReference type="Gene3D" id="1.20.920.20">
    <property type="match status" value="1"/>
</dbReference>
<name>A0AA85JIA7_TRIRE</name>
<evidence type="ECO:0000313" key="19">
    <source>
        <dbReference type="WBParaSite" id="TREG1_2430.2"/>
    </source>
</evidence>
<feature type="domain" description="AAA+ ATPase" evidence="16">
    <location>
        <begin position="2415"/>
        <end position="2570"/>
    </location>
</feature>
<evidence type="ECO:0000256" key="10">
    <source>
        <dbReference type="ARBA" id="ARBA00023069"/>
    </source>
</evidence>
<feature type="coiled-coil region" evidence="14">
    <location>
        <begin position="3364"/>
        <end position="3398"/>
    </location>
</feature>
<evidence type="ECO:0000256" key="2">
    <source>
        <dbReference type="ARBA" id="ARBA00008887"/>
    </source>
</evidence>
<dbReference type="FunFam" id="3.10.490.20:FF:000010">
    <property type="entry name" value="Dynein heavy chain, putative"/>
    <property type="match status" value="1"/>
</dbReference>
<feature type="compositionally biased region" description="Polar residues" evidence="15">
    <location>
        <begin position="1152"/>
        <end position="1176"/>
    </location>
</feature>
<dbReference type="Gene3D" id="1.10.8.710">
    <property type="match status" value="1"/>
</dbReference>
<dbReference type="Gene3D" id="1.10.8.1220">
    <property type="match status" value="1"/>
</dbReference>
<dbReference type="FunFam" id="3.40.50.300:FF:001221">
    <property type="entry name" value="Axonemal dynein heavy chain 8"/>
    <property type="match status" value="1"/>
</dbReference>
<dbReference type="GO" id="GO:0045505">
    <property type="term" value="F:dynein intermediate chain binding"/>
    <property type="evidence" value="ECO:0007669"/>
    <property type="project" value="InterPro"/>
</dbReference>
<dbReference type="InterPro" id="IPR041466">
    <property type="entry name" value="Dynein_AAA5_ext"/>
</dbReference>
<dbReference type="Gene3D" id="3.20.180.20">
    <property type="entry name" value="Dynein heavy chain, N-terminal domain 2"/>
    <property type="match status" value="1"/>
</dbReference>
<evidence type="ECO:0000256" key="4">
    <source>
        <dbReference type="ARBA" id="ARBA00022701"/>
    </source>
</evidence>
<dbReference type="Gene3D" id="1.10.8.720">
    <property type="entry name" value="Region D6 of dynein motor"/>
    <property type="match status" value="1"/>
</dbReference>
<evidence type="ECO:0000256" key="1">
    <source>
        <dbReference type="ARBA" id="ARBA00004430"/>
    </source>
</evidence>
<evidence type="ECO:0000256" key="7">
    <source>
        <dbReference type="ARBA" id="ARBA00022840"/>
    </source>
</evidence>
<organism evidence="17 18">
    <name type="scientific">Trichobilharzia regenti</name>
    <name type="common">Nasal bird schistosome</name>
    <dbReference type="NCBI Taxonomy" id="157069"/>
    <lineage>
        <taxon>Eukaryota</taxon>
        <taxon>Metazoa</taxon>
        <taxon>Spiralia</taxon>
        <taxon>Lophotrochozoa</taxon>
        <taxon>Platyhelminthes</taxon>
        <taxon>Trematoda</taxon>
        <taxon>Digenea</taxon>
        <taxon>Strigeidida</taxon>
        <taxon>Schistosomatoidea</taxon>
        <taxon>Schistosomatidae</taxon>
        <taxon>Trichobilharzia</taxon>
    </lineage>
</organism>
<dbReference type="Pfam" id="PF17852">
    <property type="entry name" value="Dynein_AAA_lid"/>
    <property type="match status" value="1"/>
</dbReference>
<dbReference type="WBParaSite" id="TREG1_2430.2">
    <property type="protein sequence ID" value="TREG1_2430.2"/>
    <property type="gene ID" value="TREG1_2430"/>
</dbReference>
<dbReference type="InterPro" id="IPR035706">
    <property type="entry name" value="AAA_9"/>
</dbReference>
<dbReference type="InterPro" id="IPR024743">
    <property type="entry name" value="Dynein_HC_stalk"/>
</dbReference>
<keyword evidence="9 14" id="KW-0175">Coiled coil</keyword>
<keyword evidence="8" id="KW-0243">Dynein</keyword>
<dbReference type="GO" id="GO:0005874">
    <property type="term" value="C:microtubule"/>
    <property type="evidence" value="ECO:0007669"/>
    <property type="project" value="UniProtKB-KW"/>
</dbReference>
<dbReference type="Pfam" id="PF18199">
    <property type="entry name" value="Dynein_C"/>
    <property type="match status" value="1"/>
</dbReference>
<dbReference type="Gene3D" id="1.20.920.30">
    <property type="match status" value="1"/>
</dbReference>
<dbReference type="InterPro" id="IPR043157">
    <property type="entry name" value="Dynein_AAA1S"/>
</dbReference>
<sequence length="4876" mass="554525">MLTDEEIKQKQARIKENRELRRALVDERHMYLVAILERYFGSDANTICDWLLDTNQLEAMQDFLAKGKNKALFVTQTDLGYMNPKSKDTFRILKKPSKGVKRLYFHSGTFAFSSDTVVFLRYENKYEITMKNIANDVFTMKYDVREGFLTPFKDCVESLFYPALSVQDSYLGNLSKEEQYAYNDFVKAYVRSLTTIIACSKEQVVLEPSKLPDNLQNADADYLIQMSTHPDVLNHLEENASYWMKQIEKEVKEVELLRVEREHNGPHGEFDFWKCRMTRMNSLVSQLRRTDISNVLAALKHARSKALDKWIELDKKVTNAYNEAKENVKFLSTVEKLCTPLNHTDLDLMKKKMPNLLKALALIYQHSTFYNTFSHMTILFVKISNQIISTFKSYLTMHHTKSIWDQDSKEIVSKMEKCIELNLSYQEAYKRTRQEMNDANANRMFNFSEVQIFGNINLFTQRLGYLIRVIKTLEEYSSLRDFVLEGKDVIISKLDRIHSNIISKKYNYLDQRNQQFESDYEDFKNKISDLHGQLLSTINAYFKKPADLLARIKLQERLETLNIAELEHAERYKSICTSLKNEISNISRLFKNGLNDPSLERNMPPFAGRIAWARSFYYRLEEPMNSICKRAPKVLLTESGQELVRAYNEVTSTLVSYEITVYQTWVKLLTKKMTGLMSSVIVFSKEPEPFGRPYVNLDPDIVGVLHEIECLDEFQCPLVKMAEDFWYKSKKLKQNYEMLKLMCNEYARITKMIPQNVEQLLLPTIQIILKTIEPGIVLHNWTSVNLKSYTESVLKELYRLERILIQSNEILEYRIMHVIKRIAQLEMITLPDDPNSPLEMMELVRQTKQQCKKAAEEIDSLSLSVMKSATDYIDALLVDFEAYITRNNMRTQVLEELRIKHLLTEGTQEQGGKIETRKPVISISEDEEKAKKEKEVPGEDTSILPQDENFPEPQETMSQQEQQATSTSVRLSPIKQASLRLAVQIAYSADEVKTQLGQQTTDAVCQAVRSALDKLWNIMATREASMALKDVPVGKTVKFTSEKPIPLVRCYIRIIGHTLDVSPRPTDIQAALKAMVNTAETCTKGIISWGKEGHYGTSKRRSSVTIEDTEAGHAKVKPKVNKTQRSASQSQSVGSRQEQLRIPLSPPVQDTDAGSSVGSQASGIQRKSETGVFQTTSDEEAAAIPIQRMSVGGGSVGQPAAQLLASSGAMGTSGSLCGSSGTTTSIEGETTKKSGKMSIVYDIRGLMPSDLHERTNNCYRDVHSDREVYRLRTFLLSSMLQMKKILFCPDGTIYEVDSLTSYLDRYTHLWKKDMNLEVEEFLNSSPTMHDFYAKFEELDSFSRQLAEEPNHYVVGAIYISTEDFKSTINGFLNQLKQSYVKAFIERYINPVENVSAVLEEWERNLQRNINTLDDIAFIMDTFRTIREKEIDTERELIQCEEANALLGRFDLPYPKDVGDRVELVRCAFGRIKERVFTTTDHILSIQESYKEGLLDSVKSLKESTDIFEADYDEKGPMVPGLPPQEALDKQIQFKNRFDNLLRKIMTATKGELLFGLPVTDYSRVQQIGKELDLLQRLYGLYNEVNRTVSGYYEIIWQEVDMEKIGNDLLEFQNKCKRLPKALKEWPAYTDLEKTINDFNEKVPLLEMMTNKAMKPRHWQRLADLTNYNFNVESESFTLKNMLDAPILDVKDEVEDICISAVREKDIEAKLNMVISDWANQELKLAAFKTRGELLLKGDRIGEIVPLLEDSLMVLSSLMSNRYNAPFRSSIQEWVQKLSTTSEVLEIWMRVQNLWVYLEAVFVGGDIAKQLPAEAKRFQAVDKTWVKVMERARDTPNVIACCASDQSLQEQLPRLLSQLELCQKSLSGYLERKRLLFPRFFFVSDPVLLEILGQASDPHAIQQHLLAIFDNTKRVQFAEKAYDILAAFSQENEKLPMRKPVKCEGHVEHWLNVLLRFSQASLHDLIRKAYYEIIDPGVDLTEFFDNQLAQIGLLGIQILWTSDSTDALNMARDDPKIMSKTNKHFLEILNKLIHETTRDLSQTMRTKYETLITIHVHQRDIFDELCKLGIRSSVDFEWTKQTRTYFMENVDKCVISITDVDFVYQNEFLGCTERLVITPLTDRCYITLAQALNMNLGGAPAGPAGTGKTETVKDMGRCLGKYVVVFNCSDQMDFRGLGRIFKGLAQSGSWGCFDEFNRIELPVLSVAAQQIAIILSAKREGKTSFIFSDGDNVDLNPEFGLFLTMNPGYAGRQELPENLKINFRSVSMMVPDRQIIIRVKLAACGFVQNIILSRKFYVLYKLCEEQLTKQVHYDFGLRNILSVLRTLGAARRANPDDSEDRSVMRCLRDMNLSKLVDRDEPLFMSLIDDLFPGIILDKVSYPELQAAIRNQVTQMNCINHPAWNLKVIQLFETQRVRHGMMTLGPSGAGKTCCINTLMRAMGECGSPHREMRMNPKAITAPEMFGKLDVATNDWTDGIFSTLWRRTLKTKKNENVWLVLDGPVDAIWIENLNSVLDDNKTLTLANGDRIPMAPNCKIIFEVHNIDNASPATVSRNGMVFMSSSVLDWSPITKAWLLKRPVSEREKLFSLFEKSFPQTYRYVVQSLVMKMEYHEAFFVRQTCSVLEGLLPGDIQGNDKMLMNCYIFAIMWSFGALLELDDRSKLQTFWQNELGLELPKLQDKSDTIFEYRVDSEGKWIHWSNYIDNYTYPTDHTPEFASILVPNVDNVRTDYLIDIIAKQGKAVLLIGESGTAKTVMINKYMSKFNPETHASKSISFSSATTPALFQRTIESFVEKRVGTTYGPPAGKKMTVFIDDINMPLINEWGDQIANEIVRQTMEMNGFYSLEKPGDFTNIVDVQFIAAMNHPGGGRNDIPERLKRQFCTFNCTLPSNKSIDTIFRVIGVGHFCKERGFLPNITELIDKLVPLTRTIWQHTKNKLLPTPSKFHYIFNLRDLSRIWQGMLYTTSEVFNNEERIISLWKHEMLRVLADRFTTSEDTAWFEKYVGILSADSLPERQLASLAEEAYFVDFMRDAPELTGDEPEDMDISAPKIYEPIPSIEALRDRLGFFMRTMNEVVRGANMDLVLFKDATTHLVKISRIIRSPRGNALLVGVGGSGKRSLTRLASFIAEYSVFQITLTRAYSVMNLLEDLRSLYRTAGLMGKGVTFIFTDSDVKDEAFLEYINNMLASGMISGLFPRDEMDEILGSLVPIMKKEFPKRPPENEILNEYFMSRIRKNLHIVLCFSPVGEKFRQRSLYFPGLISGCTIDWFHRWPQDALLAVAEYFLGNYEISCSPTVKKSLIGLVADVHDDVGVKCKAYFERYRRTANVTPKSYISFIAGYMKVYREQVDSVNIQINRLGSGLQKLIEAQDSIAKLSVELANKEKELEVANREAEIVLANVLQQTQAAEAVKSKVETVKDKCLAIVQSIEVERAIAEEKLEAARPALEEAEEALNTIKPGDISTVRKLAKPPHLIMRIMDCVLLLFKRKVDPVKKDPERANCIKPSWGESLKLLAASNFLNSLLNFPRDLINEETVDFIQPYLEQDDYNLETAKKVCGNVAGLCSWTLAMEKFYWINKEVIPLKDNLAKMENKLASANKDLARVEGILAEKVALLSAVREQYEEAMKRKQQLADDAETCRRRMATATTLIDGLSGEKVRWTEETRTLSEQVNKLIGDSLVGTAFLSYSGPFNQDFRNRLSTHWFRELAARQIPFTINLDVINMLTEGPVVSEWNLEGLPSDDLSIQNAIIVTSASRYPLLVDPQSQGKNWIKRHEAANNLMITKLNHKYFRTHLEDALSQGRPLLIEDVGEDLDPSLDEVLEKNFLKSGTGLKVKVGDKEVDLLKGFTLYITTKLPNPQYPPEISARTSIIDFTVTSQGLEDQLLARVIQTEKEELEAQRVQLIENTTANRRRILELENSLLQRLANTQGSLVDDQGLVDVLQVTKTTSLEVAQQIALAQDTEAEITSAREEFRPVAARGSLLYFLLSELAGVNPMYQTGLPRFLKLFDKSMAFSEPCPVTSRRVANIINYMTRSVWAFSVRGMFKMDRQMTTLMLALRIDLQRKNIRQEEFVTFIQGGSALDLKMAPPKPGRWITDMTWLNLVALSKLNEFTNIISQVSGSERQWRQWFDKEAPEEEVIPCGYDNTLDVFRRLLLIRSWCPDRALQQARKYIMHNLGQAFCEEVVTNLDVIYGESDCRTPLVGLLSMGADPTPLIEQAARRAKIEINAVSMGQGQEIHARRLIKQAMAEGSWVLLQNCHLCLNYIDELFLLLSGEGSGGVSGGSGGGSGGGPSGQAAATGGETAEGAGAGNAPTTGGTGAAGGEGQGTGTPGGFHDKFRLWVTTEEHKRFSINFLQAAIKFTNEPPEGIKANLWRTYADVTQDFLDTCVTFHWKVMLYALAYLHCTAQERRKFGPLGWSIPYEFNQSDFNASVQFIQNHLDSIEFKKAQKISGIDWKCVRYMIGEIQYGGRVTDDFDLRLLITLTRTYFQERMFSPEFELTANYPIPRFATPSEYLYYITNDLPQRDSPEALGLHPNAEITYSSQTTSYILSTILSIQPKEASSDSSDTDSGTGGKSVAAVVETREAVVHRLCTDMLTKLPPPYVKFRVAEQIEALGSLKPMTIFLRQEVDRINKVILLVGSILTDLKLAIDGTVVMNDTLKDALDCIFDARVPNVWTRSSWDSSTLGFWFTELVERNTQFSNWLENGRPVCFWMTGFFNPQGFLTAMRQEISRMHEGWSLDSVVLASKMTRSNAEDLKEPPPEGGVYVYGLYLEGAAWDRRTSRLVEAKSKILYDPMSVINIFAVQETTAPKRQGGGGGGGGGEAKGDMPKQVYSCPIYRKPRRTDLTYVASVDLGCTKTSDHWVLRGVAILCDIK</sequence>
<dbReference type="GO" id="GO:0051959">
    <property type="term" value="F:dynein light intermediate chain binding"/>
    <property type="evidence" value="ECO:0007669"/>
    <property type="project" value="InterPro"/>
</dbReference>
<dbReference type="InterPro" id="IPR041228">
    <property type="entry name" value="Dynein_C"/>
</dbReference>
<evidence type="ECO:0000256" key="13">
    <source>
        <dbReference type="ARBA" id="ARBA00023273"/>
    </source>
</evidence>
<evidence type="ECO:0000256" key="8">
    <source>
        <dbReference type="ARBA" id="ARBA00023017"/>
    </source>
</evidence>
<evidence type="ECO:0000313" key="17">
    <source>
        <dbReference type="Proteomes" id="UP000050795"/>
    </source>
</evidence>
<dbReference type="InterPro" id="IPR013602">
    <property type="entry name" value="Dynein_heavy_linker"/>
</dbReference>